<dbReference type="GO" id="GO:0008061">
    <property type="term" value="F:chitin binding"/>
    <property type="evidence" value="ECO:0007669"/>
    <property type="project" value="UniProtKB-KW"/>
</dbReference>
<evidence type="ECO:0000313" key="3">
    <source>
        <dbReference type="EMBL" id="KAF7172678.1"/>
    </source>
</evidence>
<accession>A0A8H6UZ79</accession>
<dbReference type="AlphaFoldDB" id="A0A8H6UZ79"/>
<keyword evidence="1" id="KW-0147">Chitin-binding</keyword>
<comment type="caution">
    <text evidence="3">The sequence shown here is derived from an EMBL/GenBank/DDBJ whole genome shotgun (WGS) entry which is preliminary data.</text>
</comment>
<dbReference type="EMBL" id="JACBAE010001126">
    <property type="protein sequence ID" value="KAF7172678.1"/>
    <property type="molecule type" value="Genomic_DNA"/>
</dbReference>
<dbReference type="PANTHER" id="PTHR47700:SF2">
    <property type="entry name" value="CHITINASE"/>
    <property type="match status" value="1"/>
</dbReference>
<name>A0A8H6UZ79_9EURO</name>
<dbReference type="Proteomes" id="UP000654922">
    <property type="component" value="Unassembled WGS sequence"/>
</dbReference>
<dbReference type="OrthoDB" id="4487429at2759"/>
<evidence type="ECO:0000313" key="4">
    <source>
        <dbReference type="Proteomes" id="UP000654922"/>
    </source>
</evidence>
<keyword evidence="2" id="KW-0843">Virulence</keyword>
<organism evidence="3 4">
    <name type="scientific">Aspergillus felis</name>
    <dbReference type="NCBI Taxonomy" id="1287682"/>
    <lineage>
        <taxon>Eukaryota</taxon>
        <taxon>Fungi</taxon>
        <taxon>Dikarya</taxon>
        <taxon>Ascomycota</taxon>
        <taxon>Pezizomycotina</taxon>
        <taxon>Eurotiomycetes</taxon>
        <taxon>Eurotiomycetidae</taxon>
        <taxon>Eurotiales</taxon>
        <taxon>Aspergillaceae</taxon>
        <taxon>Aspergillus</taxon>
        <taxon>Aspergillus subgen. Fumigati</taxon>
    </lineage>
</organism>
<sequence length="340" mass="38352">MERIDCVHHEPEGRFWVAYGSGPGVKVFGYPSKGGVYVLDNCFGVELDFLGLDRFRKTERPSKLDPDWQAKEDAHCDRMRRLGATWWRSASEEFIEHELRYPEPTDVYLRVGWPAGGGGWVLHTTLDNAGPMGAARVHNAHDMEERCRWIEKLGGVFYADPKDCPYLDLPWLDDNNIQLRLARRDSSVTSWYDSSSDSDMMTYGESSWVAFMSQATKASRINLYSSYGFAGVVEWALDVATFVERENMTDANFNITQAKQAITEAISTSGYNISDFADFNLTILATALTGDDGCTELQQQQIRSDWVESWKIMKYIYNVANAGIGFNEAAAVVTDVGKFN</sequence>
<protein>
    <submittedName>
        <fullName evidence="3">Uncharacterized protein</fullName>
    </submittedName>
</protein>
<evidence type="ECO:0000256" key="2">
    <source>
        <dbReference type="ARBA" id="ARBA00023026"/>
    </source>
</evidence>
<gene>
    <name evidence="3" type="ORF">CNMCM5623_004872</name>
</gene>
<dbReference type="InterPro" id="IPR053214">
    <property type="entry name" value="LysM12-like"/>
</dbReference>
<proteinExistence type="predicted"/>
<evidence type="ECO:0000256" key="1">
    <source>
        <dbReference type="ARBA" id="ARBA00022669"/>
    </source>
</evidence>
<dbReference type="PANTHER" id="PTHR47700">
    <property type="entry name" value="V CHITINASE, PUTATIVE (AFU_ORTHOLOGUE AFUA_6G13720)-RELATED"/>
    <property type="match status" value="1"/>
</dbReference>
<reference evidence="3" key="1">
    <citation type="submission" date="2020-06" db="EMBL/GenBank/DDBJ databases">
        <title>Draft genome sequences of strains closely related to Aspergillus parafelis and Aspergillus hiratsukae.</title>
        <authorList>
            <person name="Dos Santos R.A.C."/>
            <person name="Rivero-Menendez O."/>
            <person name="Steenwyk J.L."/>
            <person name="Mead M.E."/>
            <person name="Goldman G.H."/>
            <person name="Alastruey-Izquierdo A."/>
            <person name="Rokas A."/>
        </authorList>
    </citation>
    <scope>NUCLEOTIDE SEQUENCE</scope>
    <source>
        <strain evidence="3">CNM-CM5623</strain>
    </source>
</reference>